<dbReference type="Proteomes" id="UP000244066">
    <property type="component" value="Unassembled WGS sequence"/>
</dbReference>
<feature type="transmembrane region" description="Helical" evidence="1">
    <location>
        <begin position="135"/>
        <end position="164"/>
    </location>
</feature>
<keyword evidence="1" id="KW-1133">Transmembrane helix</keyword>
<reference evidence="2 3" key="1">
    <citation type="submission" date="2017-04" db="EMBL/GenBank/DDBJ databases">
        <title>Draft Aigarchaeota genome from a New Zealand hot spring.</title>
        <authorList>
            <person name="Reysenbach A.-L."/>
            <person name="Donaho J.A."/>
            <person name="Gerhart J."/>
            <person name="Kelley J.F."/>
            <person name="Kouba K."/>
            <person name="Podar M."/>
            <person name="Stott M."/>
        </authorList>
    </citation>
    <scope>NUCLEOTIDE SEQUENCE [LARGE SCALE GENOMIC DNA]</scope>
    <source>
        <strain evidence="2">NZ13_MG1</strain>
    </source>
</reference>
<accession>A0A2R7Y123</accession>
<evidence type="ECO:0000313" key="2">
    <source>
        <dbReference type="EMBL" id="PUA31047.1"/>
    </source>
</evidence>
<keyword evidence="1" id="KW-0812">Transmembrane</keyword>
<feature type="transmembrane region" description="Helical" evidence="1">
    <location>
        <begin position="82"/>
        <end position="101"/>
    </location>
</feature>
<feature type="transmembrane region" description="Helical" evidence="1">
    <location>
        <begin position="55"/>
        <end position="75"/>
    </location>
</feature>
<feature type="transmembrane region" description="Helical" evidence="1">
    <location>
        <begin position="107"/>
        <end position="123"/>
    </location>
</feature>
<keyword evidence="1" id="KW-0472">Membrane</keyword>
<organism evidence="2 3">
    <name type="scientific">Candidatus Terraquivivens tikiterensis</name>
    <dbReference type="NCBI Taxonomy" id="1980982"/>
    <lineage>
        <taxon>Archaea</taxon>
        <taxon>Nitrososphaerota</taxon>
        <taxon>Candidatus Wolframiiraptoraceae</taxon>
        <taxon>Candidatus Terraquivivens</taxon>
    </lineage>
</organism>
<name>A0A2R7Y123_9ARCH</name>
<proteinExistence type="predicted"/>
<feature type="transmembrane region" description="Helical" evidence="1">
    <location>
        <begin position="24"/>
        <end position="43"/>
    </location>
</feature>
<dbReference type="EMBL" id="NDWU01000030">
    <property type="protein sequence ID" value="PUA31047.1"/>
    <property type="molecule type" value="Genomic_DNA"/>
</dbReference>
<sequence>MLLTRLSDKILGGRTIDELLSKRLRLFVLLGMAFTGLFWAYRAAVGIEFLPNLEWVIPALVTIGSFSLPMGGGGFWKALNRYFGIVALGGVVAFDVLLFGYGLWHVWVFKWSGLVFAWLLGLRSRLSMFDKYTRLLGRTLLTTAIAILLFDFWTGIIGCGLWIGSFWTSFIGQIPFTLYHLASLVFVPPFVALAKLLVRVKVPVTVASRSGIGLTSGESW</sequence>
<evidence type="ECO:0000256" key="1">
    <source>
        <dbReference type="SAM" id="Phobius"/>
    </source>
</evidence>
<evidence type="ECO:0000313" key="3">
    <source>
        <dbReference type="Proteomes" id="UP000244066"/>
    </source>
</evidence>
<evidence type="ECO:0008006" key="4">
    <source>
        <dbReference type="Google" id="ProtNLM"/>
    </source>
</evidence>
<feature type="transmembrane region" description="Helical" evidence="1">
    <location>
        <begin position="176"/>
        <end position="198"/>
    </location>
</feature>
<comment type="caution">
    <text evidence="2">The sequence shown here is derived from an EMBL/GenBank/DDBJ whole genome shotgun (WGS) entry which is preliminary data.</text>
</comment>
<protein>
    <recommendedName>
        <fullName evidence="4">ECF transporter S component</fullName>
    </recommendedName>
</protein>
<dbReference type="AlphaFoldDB" id="A0A2R7Y123"/>
<gene>
    <name evidence="2" type="ORF">B9J98_08050</name>
</gene>